<sequence>MEGASSPSTLFVLLDSTCSAILNTVKRLGGEKQIVRS</sequence>
<protein>
    <submittedName>
        <fullName evidence="1">Uncharacterized protein</fullName>
    </submittedName>
</protein>
<keyword evidence="2" id="KW-1185">Reference proteome</keyword>
<proteinExistence type="predicted"/>
<dbReference type="GeneID" id="37845527"/>
<evidence type="ECO:0000313" key="1">
    <source>
        <dbReference type="EMBL" id="AXY05421.1"/>
    </source>
</evidence>
<accession>A0A347UYH8</accession>
<reference evidence="2" key="2">
    <citation type="submission" date="2015-03" db="EMBL/GenBank/DDBJ databases">
        <title>Additive effect of two phages aimed for phage therapy.</title>
        <authorList>
            <person name="Khalifa L."/>
            <person name="Beyth N."/>
            <person name="Hazan R."/>
        </authorList>
    </citation>
    <scope>NUCLEOTIDE SEQUENCE [LARGE SCALE GENOMIC DNA]</scope>
</reference>
<dbReference type="Proteomes" id="UP000033340">
    <property type="component" value="Segment"/>
</dbReference>
<dbReference type="EMBL" id="KR049063">
    <property type="protein sequence ID" value="AXY05421.1"/>
    <property type="molecule type" value="Genomic_DNA"/>
</dbReference>
<dbReference type="RefSeq" id="YP_009513938.1">
    <property type="nucleotide sequence ID" value="NC_029026.1"/>
</dbReference>
<dbReference type="KEGG" id="vg:37845527"/>
<evidence type="ECO:0000313" key="2">
    <source>
        <dbReference type="Proteomes" id="UP000033340"/>
    </source>
</evidence>
<organism evidence="1 2">
    <name type="scientific">Enterococcus phage EFLK1</name>
    <dbReference type="NCBI Taxonomy" id="1640885"/>
    <lineage>
        <taxon>Viruses</taxon>
        <taxon>Duplodnaviria</taxon>
        <taxon>Heunggongvirae</taxon>
        <taxon>Uroviricota</taxon>
        <taxon>Caudoviricetes</taxon>
        <taxon>Herelleviridae</taxon>
        <taxon>Brockvirinae</taxon>
        <taxon>Kochikohdavirus</taxon>
        <taxon>Kochikohdavirus EFLK1</taxon>
    </lineage>
</organism>
<name>A0A347UYH8_9CAUD</name>
<reference evidence="1 2" key="1">
    <citation type="journal article" date="2015" name="Genome Announc.">
        <title>Complete Genome Sequence of Enterococcus Bacteriophage EFLK1.</title>
        <authorList>
            <person name="Khalifa L."/>
            <person name="Coppenhagen-Glazer S."/>
            <person name="Shlezinger M."/>
            <person name="Kott-Gutkowski M."/>
            <person name="Adini O."/>
            <person name="Beyth N."/>
            <person name="Hazan R."/>
        </authorList>
    </citation>
    <scope>NUCLEOTIDE SEQUENCE [LARGE SCALE GENOMIC DNA]</scope>
</reference>